<name>A0AA91Q4X0_CLALS</name>
<dbReference type="PANTHER" id="PTHR12354">
    <property type="entry name" value="INTERFERON-RELATED DEVELOPMENTAL REGULATOR"/>
    <property type="match status" value="1"/>
</dbReference>
<proteinExistence type="predicted"/>
<feature type="domain" description="Interferon-related developmental regulator N-terminal" evidence="2">
    <location>
        <begin position="89"/>
        <end position="428"/>
    </location>
</feature>
<accession>A0AA91Q4X0</accession>
<dbReference type="KEGG" id="clus:A9F13_01g03872"/>
<sequence>MSRPTSVAARTLQREVLSNSSSRSGSRARTPMPDSEENGQLDVNFNSLEELLSRKLESLKDLLLQSENEENENRDSMIADSHDYLQKNVEAMSKARITSDSTSINDILYSLRHSRAEVSSQSREFLLAQLFKLVVTKPIVIYNEEHAGTNDYVGEEQVSLLAKTVTSGDYRSPSEFILLFRSLISLLVSDLEDFGEIVSTDFLAHLEKLITDPPNANVTYENKASVISGYCGLLLVLYSDTSAFGVDDKIKWLMEIAQGFVHSSITLQKELDSGDREYSTLMDARDDEKLVSEQEGKLRTEANIAIAGIHGVAVLLTLLPKGEYLNDLLSSLATEAIEIMDNDVNMDLSKAGAKLLALCYELFTYESGDQEDDEDADADEEFNYNAPYYEQGALLNICTRLANMSTKKVGKKEKKEVNSLFREVANTISFYTDKEKREEIYKRSPTGMELLSESTSATTLKLSRSKTIPINSWFLYFRLLHLKWCFGFGLHDQLVSNGNIRSILREPLTKYQSKYNNDVDDATFGSGFTRNALTDVERFAKHEKKRDNDIKKARENKITQKLETLELNK</sequence>
<feature type="region of interest" description="Disordered" evidence="1">
    <location>
        <begin position="1"/>
        <end position="40"/>
    </location>
</feature>
<protein>
    <recommendedName>
        <fullName evidence="2">Interferon-related developmental regulator N-terminal domain-containing protein</fullName>
    </recommendedName>
</protein>
<dbReference type="Proteomes" id="UP000195602">
    <property type="component" value="Unassembled WGS sequence"/>
</dbReference>
<comment type="caution">
    <text evidence="3">The sequence shown here is derived from an EMBL/GenBank/DDBJ whole genome shotgun (WGS) entry which is preliminary data.</text>
</comment>
<evidence type="ECO:0000256" key="1">
    <source>
        <dbReference type="SAM" id="MobiDB-lite"/>
    </source>
</evidence>
<evidence type="ECO:0000259" key="2">
    <source>
        <dbReference type="Pfam" id="PF05004"/>
    </source>
</evidence>
<feature type="compositionally biased region" description="Low complexity" evidence="1">
    <location>
        <begin position="18"/>
        <end position="29"/>
    </location>
</feature>
<dbReference type="Pfam" id="PF05004">
    <property type="entry name" value="IFRD"/>
    <property type="match status" value="1"/>
</dbReference>
<organism evidence="3 4">
    <name type="scientific">Clavispora lusitaniae</name>
    <name type="common">Candida lusitaniae</name>
    <dbReference type="NCBI Taxonomy" id="36911"/>
    <lineage>
        <taxon>Eukaryota</taxon>
        <taxon>Fungi</taxon>
        <taxon>Dikarya</taxon>
        <taxon>Ascomycota</taxon>
        <taxon>Saccharomycotina</taxon>
        <taxon>Pichiomycetes</taxon>
        <taxon>Metschnikowiaceae</taxon>
        <taxon>Clavispora</taxon>
    </lineage>
</organism>
<reference evidence="3 4" key="1">
    <citation type="submission" date="2017-04" db="EMBL/GenBank/DDBJ databases">
        <title>Draft genome of the yeast Clavispora lusitaniae type strain CBS 6936.</title>
        <authorList>
            <person name="Durrens P."/>
            <person name="Klopp C."/>
            <person name="Biteau N."/>
            <person name="Fitton-Ouhabi V."/>
            <person name="Dementhon K."/>
            <person name="Accoceberry I."/>
            <person name="Sherman D.J."/>
            <person name="Noel T."/>
        </authorList>
    </citation>
    <scope>NUCLEOTIDE SEQUENCE [LARGE SCALE GENOMIC DNA]</scope>
    <source>
        <strain evidence="3 4">CBS 6936</strain>
    </source>
</reference>
<dbReference type="InterPro" id="IPR039777">
    <property type="entry name" value="IFRD"/>
</dbReference>
<dbReference type="InterPro" id="IPR007701">
    <property type="entry name" value="Interferon-rel_develop_reg_N"/>
</dbReference>
<dbReference type="PANTHER" id="PTHR12354:SF1">
    <property type="entry name" value="INTERFERON-RELATED DEVELOPMENTAL REGULATOR 1"/>
    <property type="match status" value="1"/>
</dbReference>
<dbReference type="EMBL" id="LYUB02000001">
    <property type="protein sequence ID" value="OVF10946.1"/>
    <property type="molecule type" value="Genomic_DNA"/>
</dbReference>
<evidence type="ECO:0000313" key="4">
    <source>
        <dbReference type="Proteomes" id="UP000195602"/>
    </source>
</evidence>
<dbReference type="AlphaFoldDB" id="A0AA91Q4X0"/>
<evidence type="ECO:0000313" key="3">
    <source>
        <dbReference type="EMBL" id="OVF10946.1"/>
    </source>
</evidence>
<gene>
    <name evidence="3" type="ORF">A9F13_01g03872</name>
</gene>